<feature type="transmembrane region" description="Helical" evidence="1">
    <location>
        <begin position="35"/>
        <end position="56"/>
    </location>
</feature>
<sequence length="298" mass="32665">MEHVFPQEPYMMAAPAASRRAKKAYPTYGESWAVLGWYLLASVVAGIPMLLLLNWLPKDDAERYGLAIASIAPALLVWFLKRYAGPSRVVPASWQSRYDGAGLYAILTLAGAALLLVRAPVEWLGLPTWALPKALLQLATQPLLSFVVLCVMAPVFEEWLFRGVLLPGLMKNYGPTKAILQTSLLFGIIHFNPAQSLAAALFGVFLGWLYYRTGSLRACILVHAVNNFIAWLGIFMIRNDKDVLEQLTKSEGPTLPMAAAALGAAAVLVLVVRYLQRLTREPAEDEVVIETNSAVEAV</sequence>
<dbReference type="KEGG" id="hyh:D3Y59_06250"/>
<accession>A0A3B7R051</accession>
<feature type="transmembrane region" description="Helical" evidence="1">
    <location>
        <begin position="63"/>
        <end position="81"/>
    </location>
</feature>
<keyword evidence="3" id="KW-0378">Hydrolase</keyword>
<dbReference type="PANTHER" id="PTHR36435">
    <property type="entry name" value="SLR1288 PROTEIN"/>
    <property type="match status" value="1"/>
</dbReference>
<protein>
    <submittedName>
        <fullName evidence="3">CPBP family intramembrane metalloprotease</fullName>
    </submittedName>
</protein>
<feature type="transmembrane region" description="Helical" evidence="1">
    <location>
        <begin position="101"/>
        <end position="121"/>
    </location>
</feature>
<dbReference type="OrthoDB" id="158986at2"/>
<feature type="domain" description="CAAX prenyl protease 2/Lysostaphin resistance protein A-like" evidence="2">
    <location>
        <begin position="141"/>
        <end position="229"/>
    </location>
</feature>
<keyword evidence="1" id="KW-0472">Membrane</keyword>
<evidence type="ECO:0000313" key="3">
    <source>
        <dbReference type="EMBL" id="AYA36690.1"/>
    </source>
</evidence>
<dbReference type="AlphaFoldDB" id="A0A3B7R051"/>
<dbReference type="GO" id="GO:0008237">
    <property type="term" value="F:metallopeptidase activity"/>
    <property type="evidence" value="ECO:0007669"/>
    <property type="project" value="UniProtKB-KW"/>
</dbReference>
<dbReference type="GO" id="GO:0080120">
    <property type="term" value="P:CAAX-box protein maturation"/>
    <property type="evidence" value="ECO:0007669"/>
    <property type="project" value="UniProtKB-ARBA"/>
</dbReference>
<keyword evidence="3" id="KW-0482">Metalloprotease</keyword>
<dbReference type="GO" id="GO:0006508">
    <property type="term" value="P:proteolysis"/>
    <property type="evidence" value="ECO:0007669"/>
    <property type="project" value="UniProtKB-KW"/>
</dbReference>
<dbReference type="RefSeq" id="WP_119444268.1">
    <property type="nucleotide sequence ID" value="NZ_CP032317.1"/>
</dbReference>
<feature type="transmembrane region" description="Helical" evidence="1">
    <location>
        <begin position="142"/>
        <end position="164"/>
    </location>
</feature>
<gene>
    <name evidence="3" type="ORF">D3Y59_06250</name>
</gene>
<reference evidence="3 4" key="1">
    <citation type="submission" date="2018-09" db="EMBL/GenBank/DDBJ databases">
        <title>Hymenobacter medium sp. nov., isolated from R2A medium.</title>
        <authorList>
            <person name="Yingchao G."/>
        </authorList>
    </citation>
    <scope>NUCLEOTIDE SEQUENCE [LARGE SCALE GENOMIC DNA]</scope>
    <source>
        <strain evidence="4">sh-6</strain>
    </source>
</reference>
<dbReference type="InterPro" id="IPR003675">
    <property type="entry name" value="Rce1/LyrA-like_dom"/>
</dbReference>
<keyword evidence="3" id="KW-0645">Protease</keyword>
<dbReference type="EMBL" id="CP032317">
    <property type="protein sequence ID" value="AYA36690.1"/>
    <property type="molecule type" value="Genomic_DNA"/>
</dbReference>
<dbReference type="GO" id="GO:0004175">
    <property type="term" value="F:endopeptidase activity"/>
    <property type="evidence" value="ECO:0007669"/>
    <property type="project" value="UniProtKB-ARBA"/>
</dbReference>
<feature type="transmembrane region" description="Helical" evidence="1">
    <location>
        <begin position="257"/>
        <end position="275"/>
    </location>
</feature>
<evidence type="ECO:0000256" key="1">
    <source>
        <dbReference type="SAM" id="Phobius"/>
    </source>
</evidence>
<proteinExistence type="predicted"/>
<feature type="transmembrane region" description="Helical" evidence="1">
    <location>
        <begin position="218"/>
        <end position="237"/>
    </location>
</feature>
<evidence type="ECO:0000259" key="2">
    <source>
        <dbReference type="Pfam" id="PF02517"/>
    </source>
</evidence>
<dbReference type="InterPro" id="IPR052710">
    <property type="entry name" value="CAAX_protease"/>
</dbReference>
<dbReference type="Pfam" id="PF02517">
    <property type="entry name" value="Rce1-like"/>
    <property type="match status" value="1"/>
</dbReference>
<dbReference type="PANTHER" id="PTHR36435:SF1">
    <property type="entry name" value="CAAX AMINO TERMINAL PROTEASE FAMILY PROTEIN"/>
    <property type="match status" value="1"/>
</dbReference>
<keyword evidence="1" id="KW-1133">Transmembrane helix</keyword>
<organism evidence="3 4">
    <name type="scientific">Hymenobacter oligotrophus</name>
    <dbReference type="NCBI Taxonomy" id="2319843"/>
    <lineage>
        <taxon>Bacteria</taxon>
        <taxon>Pseudomonadati</taxon>
        <taxon>Bacteroidota</taxon>
        <taxon>Cytophagia</taxon>
        <taxon>Cytophagales</taxon>
        <taxon>Hymenobacteraceae</taxon>
        <taxon>Hymenobacter</taxon>
    </lineage>
</organism>
<feature type="transmembrane region" description="Helical" evidence="1">
    <location>
        <begin position="184"/>
        <end position="211"/>
    </location>
</feature>
<evidence type="ECO:0000313" key="4">
    <source>
        <dbReference type="Proteomes" id="UP000262802"/>
    </source>
</evidence>
<name>A0A3B7R051_9BACT</name>
<keyword evidence="4" id="KW-1185">Reference proteome</keyword>
<dbReference type="Proteomes" id="UP000262802">
    <property type="component" value="Chromosome"/>
</dbReference>
<keyword evidence="1" id="KW-0812">Transmembrane</keyword>